<dbReference type="InterPro" id="IPR007156">
    <property type="entry name" value="MamQ_LemA"/>
</dbReference>
<keyword evidence="4 6" id="KW-1133">Transmembrane helix</keyword>
<evidence type="ECO:0000256" key="4">
    <source>
        <dbReference type="ARBA" id="ARBA00022989"/>
    </source>
</evidence>
<dbReference type="RefSeq" id="WP_156666410.1">
    <property type="nucleotide sequence ID" value="NZ_CACRUO010000008.1"/>
</dbReference>
<evidence type="ECO:0000256" key="5">
    <source>
        <dbReference type="ARBA" id="ARBA00023136"/>
    </source>
</evidence>
<organism evidence="7">
    <name type="scientific">Staphylococcus simulans</name>
    <dbReference type="NCBI Taxonomy" id="1286"/>
    <lineage>
        <taxon>Bacteria</taxon>
        <taxon>Bacillati</taxon>
        <taxon>Bacillota</taxon>
        <taxon>Bacilli</taxon>
        <taxon>Bacillales</taxon>
        <taxon>Staphylococcaceae</taxon>
        <taxon>Staphylococcus</taxon>
    </lineage>
</organism>
<sequence length="193" mass="21305">MKKILTPLIIIGIVIVIIGVTMIGPYNKLVGMDEDTNTALSNIDNQLQRRVDLIPNLVNTVKGYAKHEEDVFKQVSDARSKLAGASTPKEKEEANGEVNSALSRLLAISENYPDLKADKQFTGLRDELAGTENRIAVARNDYNTSVNKYNQAIRHFPTTIVAKLFGFDKKEYFKAESGADKAPKVDFGTDSSQ</sequence>
<name>A0A6N2YRR7_STASI</name>
<comment type="subcellular location">
    <subcellularLocation>
        <location evidence="1">Membrane</location>
        <topology evidence="1">Single-pass membrane protein</topology>
    </subcellularLocation>
</comment>
<keyword evidence="5 6" id="KW-0472">Membrane</keyword>
<keyword evidence="3 6" id="KW-0812">Transmembrane</keyword>
<gene>
    <name evidence="7" type="ORF">SSLFYP27_00446</name>
</gene>
<dbReference type="AlphaFoldDB" id="A0A6N2YRR7"/>
<dbReference type="PANTHER" id="PTHR34478:SF2">
    <property type="entry name" value="MEMBRANE PROTEIN"/>
    <property type="match status" value="1"/>
</dbReference>
<dbReference type="InterPro" id="IPR023353">
    <property type="entry name" value="LemA-like_dom_sf"/>
</dbReference>
<evidence type="ECO:0000256" key="3">
    <source>
        <dbReference type="ARBA" id="ARBA00022692"/>
    </source>
</evidence>
<evidence type="ECO:0000313" key="7">
    <source>
        <dbReference type="EMBL" id="VYT68973.1"/>
    </source>
</evidence>
<protein>
    <submittedName>
        <fullName evidence="7">LemA family protein</fullName>
    </submittedName>
</protein>
<evidence type="ECO:0000256" key="2">
    <source>
        <dbReference type="ARBA" id="ARBA00008854"/>
    </source>
</evidence>
<dbReference type="Gene3D" id="1.20.1440.20">
    <property type="entry name" value="LemA-like domain"/>
    <property type="match status" value="1"/>
</dbReference>
<dbReference type="SUPFAM" id="SSF140478">
    <property type="entry name" value="LemA-like"/>
    <property type="match status" value="1"/>
</dbReference>
<comment type="similarity">
    <text evidence="2">Belongs to the LemA family.</text>
</comment>
<feature type="transmembrane region" description="Helical" evidence="6">
    <location>
        <begin position="7"/>
        <end position="26"/>
    </location>
</feature>
<accession>A0A6N2YRR7</accession>
<dbReference type="Pfam" id="PF04011">
    <property type="entry name" value="LemA"/>
    <property type="match status" value="1"/>
</dbReference>
<evidence type="ECO:0000256" key="1">
    <source>
        <dbReference type="ARBA" id="ARBA00004167"/>
    </source>
</evidence>
<evidence type="ECO:0000256" key="6">
    <source>
        <dbReference type="SAM" id="Phobius"/>
    </source>
</evidence>
<dbReference type="EMBL" id="CACRUO010000008">
    <property type="protein sequence ID" value="VYT68973.1"/>
    <property type="molecule type" value="Genomic_DNA"/>
</dbReference>
<reference evidence="7" key="1">
    <citation type="submission" date="2019-11" db="EMBL/GenBank/DDBJ databases">
        <authorList>
            <person name="Feng L."/>
        </authorList>
    </citation>
    <scope>NUCLEOTIDE SEQUENCE</scope>
    <source>
        <strain evidence="7">SsimulansLFYP27</strain>
    </source>
</reference>
<dbReference type="GO" id="GO:0016020">
    <property type="term" value="C:membrane"/>
    <property type="evidence" value="ECO:0007669"/>
    <property type="project" value="UniProtKB-SubCell"/>
</dbReference>
<dbReference type="PANTHER" id="PTHR34478">
    <property type="entry name" value="PROTEIN LEMA"/>
    <property type="match status" value="1"/>
</dbReference>
<proteinExistence type="inferred from homology"/>